<dbReference type="InterPro" id="IPR002821">
    <property type="entry name" value="Hydantoinase_A"/>
</dbReference>
<dbReference type="InterPro" id="IPR045079">
    <property type="entry name" value="Oxoprolinase-like"/>
</dbReference>
<dbReference type="InterPro" id="IPR049517">
    <property type="entry name" value="ACX-like_C"/>
</dbReference>
<dbReference type="GO" id="GO:0005829">
    <property type="term" value="C:cytosol"/>
    <property type="evidence" value="ECO:0007669"/>
    <property type="project" value="TreeGrafter"/>
</dbReference>
<dbReference type="InterPro" id="IPR008040">
    <property type="entry name" value="Hydant_A_N"/>
</dbReference>
<feature type="domain" description="Hydantoinase A/oxoprolinase" evidence="1">
    <location>
        <begin position="204"/>
        <end position="485"/>
    </location>
</feature>
<protein>
    <submittedName>
        <fullName evidence="4">N-methylhydantoinase (ATP-hydrolyzing) A 1</fullName>
    </submittedName>
</protein>
<gene>
    <name evidence="4" type="ORF">CBM2594_U70002</name>
</gene>
<dbReference type="PANTHER" id="PTHR11365:SF23">
    <property type="entry name" value="HYPOTHETICAL 5-OXOPROLINASE (EUROFUNG)-RELATED"/>
    <property type="match status" value="1"/>
</dbReference>
<evidence type="ECO:0000259" key="1">
    <source>
        <dbReference type="Pfam" id="PF01968"/>
    </source>
</evidence>
<organism evidence="4 5">
    <name type="scientific">Cupriavidus taiwanensis</name>
    <dbReference type="NCBI Taxonomy" id="164546"/>
    <lineage>
        <taxon>Bacteria</taxon>
        <taxon>Pseudomonadati</taxon>
        <taxon>Pseudomonadota</taxon>
        <taxon>Betaproteobacteria</taxon>
        <taxon>Burkholderiales</taxon>
        <taxon>Burkholderiaceae</taxon>
        <taxon>Cupriavidus</taxon>
    </lineage>
</organism>
<name>A0A7Z7JGL0_9BURK</name>
<sequence length="684" mass="74308">MPLKVGVDVGGTFTDFFVVDEETRRTIRYKRPSTPAQPHEAILDGLGELLALHDLPFSEVGSLFHGTTVGTNALIQRRIGNVALVTSEGFRDLIEIGRQTRPKVYDIHKDFPAPIVPRDCRFEVPARVRADGKVVTALDEDRLRELVPVLLSKKIDCVVVAFLHSFAYPQHERRAVEVLRSALPENVHVIASASVYPEFREYERFTTAVLNGGLLTVMDRYIGNLIMGVKQLGTTARPLISQSSGGLMSADMAKEFPIRASLSGPAAGVSAVVHWAREMGYSDVITLDIGGTSSDVSLIRNYEPNELSLQDIGGFPVRMPAVDVTAVGAGGGTIAWLDKDGLLKVGPQSAGAKPGPACYGLDGTDATTTDANVLLGRLSNEALLGGRMPIKPELADEAIARLATQLGLKTLDTALGILKLAGGTMVKALRKVSIERGYDPSEFVLFAFGGAGPLFAIDVAREIGIYTVVVPINPGLMCAEGLHFCALSNDFVRTYLGELTEVAGLTIDGLRDELSAEAGAWFSSEDVPVEQRDCEWRADLRYHGQNFELSLPLGPEKFNGDAVQRLRLGFHAAHERAYGFSMPDGVVELVSVKLKARQKLEFVGPKELPESQRGVPTRSRSVIFDQIEPVDTPIYDRADLAKGQRIQGPAIIDQQDTTTLVYPGDEAFVDRWGNIVINLRREVA</sequence>
<evidence type="ECO:0000313" key="5">
    <source>
        <dbReference type="Proteomes" id="UP000257139"/>
    </source>
</evidence>
<dbReference type="Pfam" id="PF05378">
    <property type="entry name" value="Hydant_A_N"/>
    <property type="match status" value="1"/>
</dbReference>
<dbReference type="Pfam" id="PF19278">
    <property type="entry name" value="Hydant_A_C"/>
    <property type="match status" value="1"/>
</dbReference>
<dbReference type="GO" id="GO:0006749">
    <property type="term" value="P:glutathione metabolic process"/>
    <property type="evidence" value="ECO:0007669"/>
    <property type="project" value="TreeGrafter"/>
</dbReference>
<dbReference type="Proteomes" id="UP000257139">
    <property type="component" value="Unassembled WGS sequence"/>
</dbReference>
<feature type="domain" description="Acetophenone carboxylase-like C-terminal" evidence="3">
    <location>
        <begin position="507"/>
        <end position="672"/>
    </location>
</feature>
<dbReference type="AlphaFoldDB" id="A0A7Z7JGL0"/>
<comment type="caution">
    <text evidence="4">The sequence shown here is derived from an EMBL/GenBank/DDBJ whole genome shotgun (WGS) entry which is preliminary data.</text>
</comment>
<dbReference type="SUPFAM" id="SSF53067">
    <property type="entry name" value="Actin-like ATPase domain"/>
    <property type="match status" value="1"/>
</dbReference>
<evidence type="ECO:0000259" key="2">
    <source>
        <dbReference type="Pfam" id="PF05378"/>
    </source>
</evidence>
<reference evidence="4 5" key="1">
    <citation type="submission" date="2018-01" db="EMBL/GenBank/DDBJ databases">
        <authorList>
            <person name="Clerissi C."/>
        </authorList>
    </citation>
    <scope>NUCLEOTIDE SEQUENCE [LARGE SCALE GENOMIC DNA]</scope>
    <source>
        <strain evidence="4">Cupriavidus taiwanensis STM 6021</strain>
    </source>
</reference>
<dbReference type="RefSeq" id="WP_172586695.1">
    <property type="nucleotide sequence ID" value="NZ_LT984799.1"/>
</dbReference>
<dbReference type="GO" id="GO:0017168">
    <property type="term" value="F:5-oxoprolinase (ATP-hydrolyzing) activity"/>
    <property type="evidence" value="ECO:0007669"/>
    <property type="project" value="TreeGrafter"/>
</dbReference>
<evidence type="ECO:0000259" key="3">
    <source>
        <dbReference type="Pfam" id="PF19278"/>
    </source>
</evidence>
<dbReference type="PANTHER" id="PTHR11365">
    <property type="entry name" value="5-OXOPROLINASE RELATED"/>
    <property type="match status" value="1"/>
</dbReference>
<proteinExistence type="predicted"/>
<feature type="domain" description="Hydantoinase/oxoprolinase N-terminal" evidence="2">
    <location>
        <begin position="4"/>
        <end position="181"/>
    </location>
</feature>
<dbReference type="Pfam" id="PF01968">
    <property type="entry name" value="Hydantoinase_A"/>
    <property type="match status" value="1"/>
</dbReference>
<dbReference type="EMBL" id="OGUU01000054">
    <property type="protein sequence ID" value="SPC26169.1"/>
    <property type="molecule type" value="Genomic_DNA"/>
</dbReference>
<dbReference type="InterPro" id="IPR043129">
    <property type="entry name" value="ATPase_NBD"/>
</dbReference>
<accession>A0A7Z7JGL0</accession>
<evidence type="ECO:0000313" key="4">
    <source>
        <dbReference type="EMBL" id="SPC26169.1"/>
    </source>
</evidence>